<name>A0A1V2IHT5_9ACTN</name>
<dbReference type="RefSeq" id="WP_076813418.1">
    <property type="nucleotide sequence ID" value="NZ_MOMC01000008.1"/>
</dbReference>
<evidence type="ECO:0000313" key="3">
    <source>
        <dbReference type="EMBL" id="ONH32753.1"/>
    </source>
</evidence>
<protein>
    <recommendedName>
        <fullName evidence="2">Septum formation-related domain-containing protein</fullName>
    </recommendedName>
</protein>
<feature type="domain" description="Septum formation-related" evidence="2">
    <location>
        <begin position="61"/>
        <end position="168"/>
    </location>
</feature>
<dbReference type="EMBL" id="MOMC01000008">
    <property type="protein sequence ID" value="ONH32753.1"/>
    <property type="molecule type" value="Genomic_DNA"/>
</dbReference>
<sequence length="197" mass="20172">MSDWKPHRKPFWRGSGGVALDVALVAAVLALGCALVASKVGHPDDAAVEMAMTTAAPAPTASGEAKGADQSLVYPVGSCIAETATEVRGTVPCDRPHEAVAVGTITLPTGPSSEPPTGDQFDALAAPRCMDLAKAFLGPDFHDSPTMRTGWLRISPESWRAGSHSFTCTVDYSTETGGRRSVTGAPPRATALAGGGA</sequence>
<reference evidence="4" key="1">
    <citation type="submission" date="2016-10" db="EMBL/GenBank/DDBJ databases">
        <title>Frankia sp. NRRL B-16386 Genome sequencing.</title>
        <authorList>
            <person name="Ghodhbane-Gtari F."/>
            <person name="Swanson E."/>
            <person name="Gueddou A."/>
            <person name="Hezbri K."/>
            <person name="Ktari K."/>
            <person name="Nouioui I."/>
            <person name="Morris K."/>
            <person name="Simpson S."/>
            <person name="Abebe-Akele F."/>
            <person name="Thomas K."/>
            <person name="Gtari M."/>
            <person name="Tisa L.S."/>
        </authorList>
    </citation>
    <scope>NUCLEOTIDE SEQUENCE [LARGE SCALE GENOMIC DNA]</scope>
    <source>
        <strain evidence="4">NRRL B-16386</strain>
    </source>
</reference>
<keyword evidence="4" id="KW-1185">Reference proteome</keyword>
<feature type="region of interest" description="Disordered" evidence="1">
    <location>
        <begin position="176"/>
        <end position="197"/>
    </location>
</feature>
<dbReference type="STRING" id="1834516.BL253_03075"/>
<dbReference type="AlphaFoldDB" id="A0A1V2IHT5"/>
<dbReference type="PROSITE" id="PS51257">
    <property type="entry name" value="PROKAR_LIPOPROTEIN"/>
    <property type="match status" value="1"/>
</dbReference>
<comment type="caution">
    <text evidence="3">The sequence shown here is derived from an EMBL/GenBank/DDBJ whole genome shotgun (WGS) entry which is preliminary data.</text>
</comment>
<dbReference type="InterPro" id="IPR026004">
    <property type="entry name" value="Septum_form"/>
</dbReference>
<organism evidence="3 4">
    <name type="scientific">Pseudofrankia asymbiotica</name>
    <dbReference type="NCBI Taxonomy" id="1834516"/>
    <lineage>
        <taxon>Bacteria</taxon>
        <taxon>Bacillati</taxon>
        <taxon>Actinomycetota</taxon>
        <taxon>Actinomycetes</taxon>
        <taxon>Frankiales</taxon>
        <taxon>Frankiaceae</taxon>
        <taxon>Pseudofrankia</taxon>
    </lineage>
</organism>
<evidence type="ECO:0000313" key="4">
    <source>
        <dbReference type="Proteomes" id="UP000188929"/>
    </source>
</evidence>
<dbReference type="Pfam" id="PF13845">
    <property type="entry name" value="Septum_form"/>
    <property type="match status" value="1"/>
</dbReference>
<evidence type="ECO:0000259" key="2">
    <source>
        <dbReference type="Pfam" id="PF13845"/>
    </source>
</evidence>
<dbReference type="OrthoDB" id="4266126at2"/>
<dbReference type="Proteomes" id="UP000188929">
    <property type="component" value="Unassembled WGS sequence"/>
</dbReference>
<proteinExistence type="predicted"/>
<gene>
    <name evidence="3" type="ORF">BL253_03075</name>
</gene>
<accession>A0A1V2IHT5</accession>
<evidence type="ECO:0000256" key="1">
    <source>
        <dbReference type="SAM" id="MobiDB-lite"/>
    </source>
</evidence>